<reference evidence="3" key="1">
    <citation type="submission" date="2017-08" db="EMBL/GenBank/DDBJ databases">
        <title>A dynamic microbial community with high functional redundancy inhabits the cold, oxic subseafloor aquifer.</title>
        <authorList>
            <person name="Tully B.J."/>
            <person name="Wheat C.G."/>
            <person name="Glazer B.T."/>
            <person name="Huber J.A."/>
        </authorList>
    </citation>
    <scope>NUCLEOTIDE SEQUENCE [LARGE SCALE GENOMIC DNA]</scope>
</reference>
<dbReference type="AlphaFoldDB" id="A0A2A4MUQ9"/>
<dbReference type="Gene3D" id="3.90.1300.10">
    <property type="entry name" value="Amidase signature (AS) domain"/>
    <property type="match status" value="1"/>
</dbReference>
<protein>
    <submittedName>
        <fullName evidence="2">Amidase</fullName>
    </submittedName>
</protein>
<organism evidence="2 3">
    <name type="scientific">SAR86 cluster bacterium</name>
    <dbReference type="NCBI Taxonomy" id="2030880"/>
    <lineage>
        <taxon>Bacteria</taxon>
        <taxon>Pseudomonadati</taxon>
        <taxon>Pseudomonadota</taxon>
        <taxon>Gammaproteobacteria</taxon>
        <taxon>SAR86 cluster</taxon>
    </lineage>
</organism>
<name>A0A2A4MUQ9_9GAMM</name>
<accession>A0A2A4MUQ9</accession>
<feature type="domain" description="Amidase" evidence="1">
    <location>
        <begin position="121"/>
        <end position="549"/>
    </location>
</feature>
<dbReference type="PANTHER" id="PTHR42678:SF34">
    <property type="entry name" value="OS04G0183300 PROTEIN"/>
    <property type="match status" value="1"/>
</dbReference>
<sequence>MVSNLCAKRIKGVAPTLVLLALLALQMQFNLLMAAENIPPAWQRVDESAALARQSQHSNERMHFRLINSSVLDKNTLWQGFQSQLTAFGEQRYQALKPLIIEASIAQLQQAIAAGELSYEELVSFYLYRIRLYESDNSLSLNALIATNPEALTLAQALDRQVQAGSLKPTENSIVGMPILLKDNIGSSGMATTAGALALQENLAADAFISINLKRSGAIILGKTNLSEWAYFFCDGCPLGYSALGGQTLNPYGRLQFETGGSSSGSAVAVAANFAVAAVGTETSGSILSPASANSVVGLKPTTGALSRSGIVPISSTLDTPGPISRTVADAVLLFNAMSGFDEADSAMPLISADMQLDVRAVNINGMRLGYLTTLAEHQRYGELYTRALSVLELNSAQLTQLTLASSDLTGFSEFLGAQMKVDLASYLRQQNSVESNMHSVSQLRDYNLANPKQRIPYGQGRFDAIAQMTISPEEAEQLGEQLQSQARTVLDGAFAQHDLDILLSINNSHAALAALANYPALTLPLGYTDAGQPVGLTLLAPSFHEQDLINLAVQIERLLALRKPPVDYP</sequence>
<gene>
    <name evidence="2" type="ORF">COC19_00325</name>
</gene>
<dbReference type="PANTHER" id="PTHR42678">
    <property type="entry name" value="AMIDASE"/>
    <property type="match status" value="1"/>
</dbReference>
<comment type="caution">
    <text evidence="2">The sequence shown here is derived from an EMBL/GenBank/DDBJ whole genome shotgun (WGS) entry which is preliminary data.</text>
</comment>
<dbReference type="SUPFAM" id="SSF75304">
    <property type="entry name" value="Amidase signature (AS) enzymes"/>
    <property type="match status" value="1"/>
</dbReference>
<dbReference type="EMBL" id="NVQR01000004">
    <property type="protein sequence ID" value="PCH64009.1"/>
    <property type="molecule type" value="Genomic_DNA"/>
</dbReference>
<evidence type="ECO:0000313" key="2">
    <source>
        <dbReference type="EMBL" id="PCH64009.1"/>
    </source>
</evidence>
<dbReference type="InterPro" id="IPR036928">
    <property type="entry name" value="AS_sf"/>
</dbReference>
<evidence type="ECO:0000313" key="3">
    <source>
        <dbReference type="Proteomes" id="UP000218172"/>
    </source>
</evidence>
<proteinExistence type="predicted"/>
<evidence type="ECO:0000259" key="1">
    <source>
        <dbReference type="Pfam" id="PF01425"/>
    </source>
</evidence>
<dbReference type="InterPro" id="IPR023631">
    <property type="entry name" value="Amidase_dom"/>
</dbReference>
<dbReference type="Pfam" id="PF01425">
    <property type="entry name" value="Amidase"/>
    <property type="match status" value="1"/>
</dbReference>
<dbReference type="Proteomes" id="UP000218172">
    <property type="component" value="Unassembled WGS sequence"/>
</dbReference>